<sequence length="121" mass="13936">RVFHGLTSRFFSYGTPFPLWRNYSGNLTNGASVSCSIWSAFSYRVQQAHSYDYHHYLCLLELPPPVRKIDFALHAFNVETARAMDVASDPSLGLMRLIWWQEATDKIYAKKLREHPTALAL</sequence>
<reference evidence="1 2" key="1">
    <citation type="submission" date="2024-01" db="EMBL/GenBank/DDBJ databases">
        <title>A telomere-to-telomere, gap-free genome of sweet tea (Lithocarpus litseifolius).</title>
        <authorList>
            <person name="Zhou J."/>
        </authorList>
    </citation>
    <scope>NUCLEOTIDE SEQUENCE [LARGE SCALE GENOMIC DNA]</scope>
    <source>
        <strain evidence="1">Zhou-2022a</strain>
        <tissue evidence="1">Leaf</tissue>
    </source>
</reference>
<dbReference type="Pfam" id="PF00494">
    <property type="entry name" value="SQS_PSY"/>
    <property type="match status" value="1"/>
</dbReference>
<comment type="caution">
    <text evidence="1">The sequence shown here is derived from an EMBL/GenBank/DDBJ whole genome shotgun (WGS) entry which is preliminary data.</text>
</comment>
<dbReference type="Proteomes" id="UP001459277">
    <property type="component" value="Unassembled WGS sequence"/>
</dbReference>
<feature type="non-terminal residue" evidence="1">
    <location>
        <position position="1"/>
    </location>
</feature>
<keyword evidence="2" id="KW-1185">Reference proteome</keyword>
<evidence type="ECO:0000313" key="2">
    <source>
        <dbReference type="Proteomes" id="UP001459277"/>
    </source>
</evidence>
<dbReference type="Gene3D" id="1.10.600.10">
    <property type="entry name" value="Farnesyl Diphosphate Synthase"/>
    <property type="match status" value="1"/>
</dbReference>
<dbReference type="EMBL" id="JAZDWU010000012">
    <property type="protein sequence ID" value="KAK9984600.1"/>
    <property type="molecule type" value="Genomic_DNA"/>
</dbReference>
<organism evidence="1 2">
    <name type="scientific">Lithocarpus litseifolius</name>
    <dbReference type="NCBI Taxonomy" id="425828"/>
    <lineage>
        <taxon>Eukaryota</taxon>
        <taxon>Viridiplantae</taxon>
        <taxon>Streptophyta</taxon>
        <taxon>Embryophyta</taxon>
        <taxon>Tracheophyta</taxon>
        <taxon>Spermatophyta</taxon>
        <taxon>Magnoliopsida</taxon>
        <taxon>eudicotyledons</taxon>
        <taxon>Gunneridae</taxon>
        <taxon>Pentapetalae</taxon>
        <taxon>rosids</taxon>
        <taxon>fabids</taxon>
        <taxon>Fagales</taxon>
        <taxon>Fagaceae</taxon>
        <taxon>Lithocarpus</taxon>
    </lineage>
</organism>
<proteinExistence type="predicted"/>
<evidence type="ECO:0000313" key="1">
    <source>
        <dbReference type="EMBL" id="KAK9984600.1"/>
    </source>
</evidence>
<gene>
    <name evidence="1" type="ORF">SO802_034125</name>
</gene>
<dbReference type="AlphaFoldDB" id="A0AAW2BKR6"/>
<dbReference type="SUPFAM" id="SSF48576">
    <property type="entry name" value="Terpenoid synthases"/>
    <property type="match status" value="1"/>
</dbReference>
<dbReference type="InterPro" id="IPR002060">
    <property type="entry name" value="Squ/phyt_synthse"/>
</dbReference>
<name>A0AAW2BKR6_9ROSI</name>
<dbReference type="InterPro" id="IPR008949">
    <property type="entry name" value="Isoprenoid_synthase_dom_sf"/>
</dbReference>
<protein>
    <submittedName>
        <fullName evidence="1">Uncharacterized protein</fullName>
    </submittedName>
</protein>
<accession>A0AAW2BKR6</accession>